<dbReference type="Pfam" id="PF06804">
    <property type="entry name" value="Lipoprotein_18"/>
    <property type="match status" value="1"/>
</dbReference>
<dbReference type="Gene3D" id="3.30.310.170">
    <property type="entry name" value="Outer membrane protein assembly factor BamC"/>
    <property type="match status" value="1"/>
</dbReference>
<dbReference type="AlphaFoldDB" id="A0A1Y6ITU2"/>
<dbReference type="EMBL" id="JAWRCO010000001">
    <property type="protein sequence ID" value="MDW6001535.1"/>
    <property type="molecule type" value="Genomic_DNA"/>
</dbReference>
<dbReference type="EMBL" id="FXXI01000002">
    <property type="protein sequence ID" value="SMS00441.1"/>
    <property type="molecule type" value="Genomic_DNA"/>
</dbReference>
<evidence type="ECO:0000313" key="3">
    <source>
        <dbReference type="Proteomes" id="UP000196125"/>
    </source>
</evidence>
<name>A0A1Y6ITU2_9VIBR</name>
<evidence type="ECO:0000313" key="2">
    <source>
        <dbReference type="EMBL" id="SMS00441.1"/>
    </source>
</evidence>
<sequence length="336" mass="37892">MKFLHQLVFSSLAVLMISACSDGALKRRTAEGDFEYLDSKLSTAWKMPQDAELQLYHDYDIPAGNYQGALGEQVDIRPPQSVLTLIPGVRIDSGKNRIIFWTVKPQLADQIWHVIAQFLEQHQVARSQSSASMVETSWVTWAEEDEVSPVKTRYRYTRLQQKNQYGVQVSLVDMQHSGTEDEALYNQDRYTVMMANAITTSYDRQAQEDAARKSRQMAQQIAVAMGTDRSGLPVVIARTSYDNMWQRLSDSLSQVGFHIDGRNRSQGTIKAKFSQPDDEVWQSLGVKPISLDNRTYTLLLGDLGNRTSINITDGDDKPVAEEKLKEFAAALSALFQ</sequence>
<dbReference type="PROSITE" id="PS51257">
    <property type="entry name" value="PROKAR_LIPOPROTEIN"/>
    <property type="match status" value="1"/>
</dbReference>
<dbReference type="InterPro" id="IPR042268">
    <property type="entry name" value="BamC_C"/>
</dbReference>
<dbReference type="InterPro" id="IPR010653">
    <property type="entry name" value="NlpB/DapX"/>
</dbReference>
<dbReference type="Proteomes" id="UP000196125">
    <property type="component" value="Unassembled WGS sequence"/>
</dbReference>
<dbReference type="Gene3D" id="3.30.530.50">
    <property type="match status" value="1"/>
</dbReference>
<proteinExistence type="predicted"/>
<protein>
    <submittedName>
        <fullName evidence="2">Outer membrane protein assembly factor BamC</fullName>
    </submittedName>
</protein>
<dbReference type="OrthoDB" id="5686855at2"/>
<accession>A0A1Y6ITU2</accession>
<reference evidence="1 4" key="2">
    <citation type="submission" date="2023-11" db="EMBL/GenBank/DDBJ databases">
        <title>Plant-associative lifestyle of Vibrio porteresiae and its evolutionary dynamics.</title>
        <authorList>
            <person name="Rameshkumar N."/>
            <person name="Kirti K."/>
        </authorList>
    </citation>
    <scope>NUCLEOTIDE SEQUENCE [LARGE SCALE GENOMIC DNA]</scope>
    <source>
        <strain evidence="1 4">MSSRF38</strain>
    </source>
</reference>
<evidence type="ECO:0000313" key="1">
    <source>
        <dbReference type="EMBL" id="MDW6001535.1"/>
    </source>
</evidence>
<dbReference type="RefSeq" id="WP_087480486.1">
    <property type="nucleotide sequence ID" value="NZ_AP024883.1"/>
</dbReference>
<keyword evidence="4" id="KW-1185">Reference proteome</keyword>
<evidence type="ECO:0000313" key="4">
    <source>
        <dbReference type="Proteomes" id="UP001283366"/>
    </source>
</evidence>
<organism evidence="2 3">
    <name type="scientific">Vibrio mangrovi</name>
    <dbReference type="NCBI Taxonomy" id="474394"/>
    <lineage>
        <taxon>Bacteria</taxon>
        <taxon>Pseudomonadati</taxon>
        <taxon>Pseudomonadota</taxon>
        <taxon>Gammaproteobacteria</taxon>
        <taxon>Vibrionales</taxon>
        <taxon>Vibrionaceae</taxon>
        <taxon>Vibrio</taxon>
    </lineage>
</organism>
<dbReference type="Proteomes" id="UP001283366">
    <property type="component" value="Unassembled WGS sequence"/>
</dbReference>
<reference evidence="2 3" key="1">
    <citation type="submission" date="2017-05" db="EMBL/GenBank/DDBJ databases">
        <authorList>
            <person name="Song R."/>
            <person name="Chenine A.L."/>
            <person name="Ruprecht R.M."/>
        </authorList>
    </citation>
    <scope>NUCLEOTIDE SEQUENCE [LARGE SCALE GENOMIC DNA]</scope>
    <source>
        <strain evidence="2 3">CECT 7927</strain>
    </source>
</reference>
<gene>
    <name evidence="2" type="primary">bamC</name>
    <name evidence="1" type="ORF">SBX37_01235</name>
    <name evidence="2" type="ORF">VIM7927_01707</name>
</gene>